<organism evidence="1 2">
    <name type="scientific">Mytilus coruscus</name>
    <name type="common">Sea mussel</name>
    <dbReference type="NCBI Taxonomy" id="42192"/>
    <lineage>
        <taxon>Eukaryota</taxon>
        <taxon>Metazoa</taxon>
        <taxon>Spiralia</taxon>
        <taxon>Lophotrochozoa</taxon>
        <taxon>Mollusca</taxon>
        <taxon>Bivalvia</taxon>
        <taxon>Autobranchia</taxon>
        <taxon>Pteriomorphia</taxon>
        <taxon>Mytilida</taxon>
        <taxon>Mytiloidea</taxon>
        <taxon>Mytilidae</taxon>
        <taxon>Mytilinae</taxon>
        <taxon>Mytilus</taxon>
    </lineage>
</organism>
<gene>
    <name evidence="1" type="ORF">MCOR_37802</name>
</gene>
<evidence type="ECO:0000313" key="2">
    <source>
        <dbReference type="Proteomes" id="UP000507470"/>
    </source>
</evidence>
<sequence length="273" mass="31756">MNDRQFKQQSWDELLALMNFLHGIGWKSLFLCDSIEKLIRWTFSSDVQPRHSGNQEFDKAVFPLFGVFEFSFCDVKYSSVAESYKKCICLLTRINLPTKVRMIFTIFLSRISQYALDSVFESDAENKQMYRHQKKNKSTSLSLSKLSGVRGWVLLALNFYLCGQYKKAFIVLEYAKSVSFLSDLIISSVAKIGDATQDNLYLYNLEGFISQMTKLVCLSKYKQIYFCLNNIHTYDYLLQLLPQQNFIQLPTEVLIHYLRFACCHHLSKTTMSA</sequence>
<dbReference type="Proteomes" id="UP000507470">
    <property type="component" value="Unassembled WGS sequence"/>
</dbReference>
<accession>A0A6J8D7T0</accession>
<dbReference type="EMBL" id="CACVKT020006897">
    <property type="protein sequence ID" value="CAC5403959.1"/>
    <property type="molecule type" value="Genomic_DNA"/>
</dbReference>
<keyword evidence="2" id="KW-1185">Reference proteome</keyword>
<proteinExistence type="predicted"/>
<protein>
    <submittedName>
        <fullName evidence="1">Uncharacterized protein</fullName>
    </submittedName>
</protein>
<dbReference type="AlphaFoldDB" id="A0A6J8D7T0"/>
<name>A0A6J8D7T0_MYTCO</name>
<reference evidence="1 2" key="1">
    <citation type="submission" date="2020-06" db="EMBL/GenBank/DDBJ databases">
        <authorList>
            <person name="Li R."/>
            <person name="Bekaert M."/>
        </authorList>
    </citation>
    <scope>NUCLEOTIDE SEQUENCE [LARGE SCALE GENOMIC DNA]</scope>
    <source>
        <strain evidence="2">wild</strain>
    </source>
</reference>
<evidence type="ECO:0000313" key="1">
    <source>
        <dbReference type="EMBL" id="CAC5403959.1"/>
    </source>
</evidence>